<feature type="binding site" evidence="16">
    <location>
        <position position="141"/>
    </location>
    <ligand>
        <name>S-adenosyl-L-methionine</name>
        <dbReference type="ChEBI" id="CHEBI:59789"/>
        <label>1</label>
    </ligand>
</feature>
<organism evidence="19 20">
    <name type="scientific">Rhizobium lusitanum</name>
    <dbReference type="NCBI Taxonomy" id="293958"/>
    <lineage>
        <taxon>Bacteria</taxon>
        <taxon>Pseudomonadati</taxon>
        <taxon>Pseudomonadota</taxon>
        <taxon>Alphaproteobacteria</taxon>
        <taxon>Hyphomicrobiales</taxon>
        <taxon>Rhizobiaceae</taxon>
        <taxon>Rhizobium/Agrobacterium group</taxon>
        <taxon>Rhizobium</taxon>
    </lineage>
</organism>
<evidence type="ECO:0000259" key="18">
    <source>
        <dbReference type="PROSITE" id="PS51918"/>
    </source>
</evidence>
<evidence type="ECO:0000313" key="19">
    <source>
        <dbReference type="EMBL" id="NEI74408.1"/>
    </source>
</evidence>
<dbReference type="PIRSF" id="PIRSF000167">
    <property type="entry name" value="HemN"/>
    <property type="match status" value="1"/>
</dbReference>
<dbReference type="InterPro" id="IPR023404">
    <property type="entry name" value="rSAM_horseshoe"/>
</dbReference>
<keyword evidence="9 15" id="KW-0560">Oxidoreductase</keyword>
<evidence type="ECO:0000256" key="16">
    <source>
        <dbReference type="PIRSR" id="PIRSR000167-1"/>
    </source>
</evidence>
<evidence type="ECO:0000256" key="7">
    <source>
        <dbReference type="ARBA" id="ARBA00022691"/>
    </source>
</evidence>
<dbReference type="GO" id="GO:0051989">
    <property type="term" value="F:coproporphyrinogen dehydrogenase activity"/>
    <property type="evidence" value="ECO:0007669"/>
    <property type="project" value="UniProtKB-EC"/>
</dbReference>
<feature type="binding site" evidence="16">
    <location>
        <position position="108"/>
    </location>
    <ligand>
        <name>S-adenosyl-L-methionine</name>
        <dbReference type="ChEBI" id="CHEBI:59789"/>
        <label>1</label>
    </ligand>
</feature>
<dbReference type="Gene3D" id="1.10.10.920">
    <property type="match status" value="1"/>
</dbReference>
<dbReference type="InterPro" id="IPR058240">
    <property type="entry name" value="rSAM_sf"/>
</dbReference>
<keyword evidence="8 15" id="KW-0479">Metal-binding</keyword>
<dbReference type="SUPFAM" id="SSF102114">
    <property type="entry name" value="Radical SAM enzymes"/>
    <property type="match status" value="1"/>
</dbReference>
<dbReference type="InterPro" id="IPR007197">
    <property type="entry name" value="rSAM"/>
</dbReference>
<dbReference type="PANTHER" id="PTHR13932:SF6">
    <property type="entry name" value="OXYGEN-INDEPENDENT COPROPORPHYRINOGEN III OXIDASE"/>
    <property type="match status" value="1"/>
</dbReference>
<evidence type="ECO:0000313" key="20">
    <source>
        <dbReference type="Proteomes" id="UP000483035"/>
    </source>
</evidence>
<gene>
    <name evidence="19" type="primary">hemN</name>
    <name evidence="19" type="ORF">GR212_33185</name>
</gene>
<evidence type="ECO:0000256" key="6">
    <source>
        <dbReference type="ARBA" id="ARBA00022490"/>
    </source>
</evidence>
<evidence type="ECO:0000256" key="8">
    <source>
        <dbReference type="ARBA" id="ARBA00022723"/>
    </source>
</evidence>
<keyword evidence="5 15" id="KW-0004">4Fe-4S</keyword>
<evidence type="ECO:0000256" key="11">
    <source>
        <dbReference type="ARBA" id="ARBA00023014"/>
    </source>
</evidence>
<comment type="pathway">
    <text evidence="2 15">Porphyrin-containing compound metabolism; protoporphyrin-IX biosynthesis; protoporphyrinogen-IX from coproporphyrinogen-III (AdoMet route): step 1/1.</text>
</comment>
<dbReference type="GO" id="GO:0046872">
    <property type="term" value="F:metal ion binding"/>
    <property type="evidence" value="ECO:0007669"/>
    <property type="project" value="UniProtKB-KW"/>
</dbReference>
<feature type="binding site" evidence="17">
    <location>
        <position position="57"/>
    </location>
    <ligand>
        <name>[4Fe-4S] cluster</name>
        <dbReference type="ChEBI" id="CHEBI:49883"/>
        <note>4Fe-4S-S-AdoMet</note>
    </ligand>
</feature>
<dbReference type="CDD" id="cd01335">
    <property type="entry name" value="Radical_SAM"/>
    <property type="match status" value="1"/>
</dbReference>
<comment type="subunit">
    <text evidence="4">Monomer.</text>
</comment>
<keyword evidence="10 15" id="KW-0408">Iron</keyword>
<evidence type="ECO:0000256" key="5">
    <source>
        <dbReference type="ARBA" id="ARBA00022485"/>
    </source>
</evidence>
<dbReference type="InterPro" id="IPR006638">
    <property type="entry name" value="Elp3/MiaA/NifB-like_rSAM"/>
</dbReference>
<proteinExistence type="inferred from homology"/>
<accession>A0A6L9UIJ1</accession>
<dbReference type="AlphaFoldDB" id="A0A6L9UIJ1"/>
<evidence type="ECO:0000256" key="9">
    <source>
        <dbReference type="ARBA" id="ARBA00023002"/>
    </source>
</evidence>
<evidence type="ECO:0000256" key="15">
    <source>
        <dbReference type="PIRNR" id="PIRNR000167"/>
    </source>
</evidence>
<dbReference type="SMART" id="SM00729">
    <property type="entry name" value="Elp3"/>
    <property type="match status" value="1"/>
</dbReference>
<comment type="cofactor">
    <cofactor evidence="15 17">
        <name>[4Fe-4S] cluster</name>
        <dbReference type="ChEBI" id="CHEBI:49883"/>
    </cofactor>
    <text evidence="15 17">Binds 1 [4Fe-4S] cluster. The cluster is coordinated with 3 cysteines and an exchangeable S-adenosyl-L-methionine.</text>
</comment>
<comment type="catalytic activity">
    <reaction evidence="14 15">
        <text>coproporphyrinogen III + 2 S-adenosyl-L-methionine = protoporphyrinogen IX + 2 5'-deoxyadenosine + 2 L-methionine + 2 CO2</text>
        <dbReference type="Rhea" id="RHEA:15425"/>
        <dbReference type="ChEBI" id="CHEBI:16526"/>
        <dbReference type="ChEBI" id="CHEBI:17319"/>
        <dbReference type="ChEBI" id="CHEBI:57307"/>
        <dbReference type="ChEBI" id="CHEBI:57309"/>
        <dbReference type="ChEBI" id="CHEBI:57844"/>
        <dbReference type="ChEBI" id="CHEBI:59789"/>
        <dbReference type="EC" id="1.3.98.3"/>
    </reaction>
</comment>
<evidence type="ECO:0000256" key="4">
    <source>
        <dbReference type="ARBA" id="ARBA00011245"/>
    </source>
</evidence>
<name>A0A6L9UIJ1_9HYPH</name>
<dbReference type="EMBL" id="WUEY01000030">
    <property type="protein sequence ID" value="NEI74408.1"/>
    <property type="molecule type" value="Genomic_DNA"/>
</dbReference>
<feature type="binding site" evidence="16">
    <location>
        <position position="180"/>
    </location>
    <ligand>
        <name>S-adenosyl-L-methionine</name>
        <dbReference type="ChEBI" id="CHEBI:59789"/>
        <label>2</label>
    </ligand>
</feature>
<dbReference type="SFLD" id="SFLDG01065">
    <property type="entry name" value="anaerobic_coproporphyrinogen-I"/>
    <property type="match status" value="1"/>
</dbReference>
<evidence type="ECO:0000256" key="3">
    <source>
        <dbReference type="ARBA" id="ARBA00005493"/>
    </source>
</evidence>
<dbReference type="GO" id="GO:0051539">
    <property type="term" value="F:4 iron, 4 sulfur cluster binding"/>
    <property type="evidence" value="ECO:0007669"/>
    <property type="project" value="UniProtKB-KW"/>
</dbReference>
<evidence type="ECO:0000256" key="13">
    <source>
        <dbReference type="ARBA" id="ARBA00024295"/>
    </source>
</evidence>
<dbReference type="Gene3D" id="3.80.30.20">
    <property type="entry name" value="tm_1862 like domain"/>
    <property type="match status" value="1"/>
</dbReference>
<keyword evidence="7 15" id="KW-0949">S-adenosyl-L-methionine</keyword>
<sequence>MTSVPSHRLIDTNVPRYTSYPTAPHFHDGVTPETVSGWIDAIQPDEAISLYLHIPYCDRLCWFCACHTKQTFRYAPVADYLAMLYREIAMVGRRLAGRGIVRAIHLGGGSPTMLRPGDMKSLFGRLRKSFAIAADASVSVEIDPNDMDEARLDALAEIGTTRASLGIQDFDRRVQKAINREQSFETTRGIIEGLRTRGVGSVNVDLLYGLPFQTLATLGKTIELSLSLRPDRVAIFGYAHVPWFKKHQTMIDEATLPGPDARLAQAQGAATLICEAGYLPIGIDHFALPADSLAAAAREGRLTRNFQGYTDDPCETLIGLGPSSISRFRQGHAQNTPSTGAYGRMIEADSLAVIRGLSLSDEDRIRGWVIERLMCDFGFSAAALRSRFGTEAEMILQEAALLAQTSPHFVVDGDRFAIGADSHLFARSIAAHFDSYLSSRKARHSAAI</sequence>
<protein>
    <recommendedName>
        <fullName evidence="15">Coproporphyrinogen-III oxidase</fullName>
        <ecNumber evidence="15">1.3.98.3</ecNumber>
    </recommendedName>
</protein>
<dbReference type="SFLD" id="SFLDS00029">
    <property type="entry name" value="Radical_SAM"/>
    <property type="match status" value="1"/>
</dbReference>
<reference evidence="19 20" key="1">
    <citation type="submission" date="2019-12" db="EMBL/GenBank/DDBJ databases">
        <title>Rhizobium genotypes associated with high levels of biological nitrogen fixation by grain legumes in a temperate-maritime cropping system.</title>
        <authorList>
            <person name="Maluk M."/>
            <person name="Francesc Ferrando Molina F."/>
            <person name="Lopez Del Egido L."/>
            <person name="Lafos M."/>
            <person name="Langarica-Fuentes A."/>
            <person name="Gebre Yohannes G."/>
            <person name="Young M.W."/>
            <person name="Martin P."/>
            <person name="Gantlett R."/>
            <person name="Kenicer G."/>
            <person name="Hawes C."/>
            <person name="Begg G.S."/>
            <person name="Quilliam R.S."/>
            <person name="Squire G.R."/>
            <person name="Poole P.S."/>
            <person name="Young P.W."/>
            <person name="Iannetta P.M."/>
            <person name="James E.K."/>
        </authorList>
    </citation>
    <scope>NUCLEOTIDE SEQUENCE [LARGE SCALE GENOMIC DNA]</scope>
    <source>
        <strain evidence="19 20">JHI1118</strain>
    </source>
</reference>
<dbReference type="PANTHER" id="PTHR13932">
    <property type="entry name" value="COPROPORPHYRINIGEN III OXIDASE"/>
    <property type="match status" value="1"/>
</dbReference>
<evidence type="ECO:0000256" key="14">
    <source>
        <dbReference type="ARBA" id="ARBA00048321"/>
    </source>
</evidence>
<feature type="binding site" evidence="16">
    <location>
        <position position="325"/>
    </location>
    <ligand>
        <name>S-adenosyl-L-methionine</name>
        <dbReference type="ChEBI" id="CHEBI:59789"/>
        <label>1</label>
    </ligand>
</feature>
<dbReference type="GO" id="GO:0005737">
    <property type="term" value="C:cytoplasm"/>
    <property type="evidence" value="ECO:0007669"/>
    <property type="project" value="UniProtKB-SubCell"/>
</dbReference>
<feature type="domain" description="Radical SAM core" evidence="18">
    <location>
        <begin position="42"/>
        <end position="284"/>
    </location>
</feature>
<feature type="binding site" evidence="16">
    <location>
        <begin position="63"/>
        <end position="65"/>
    </location>
    <ligand>
        <name>S-adenosyl-L-methionine</name>
        <dbReference type="ChEBI" id="CHEBI:59789"/>
        <label>2</label>
    </ligand>
</feature>
<evidence type="ECO:0000256" key="10">
    <source>
        <dbReference type="ARBA" id="ARBA00023004"/>
    </source>
</evidence>
<dbReference type="InterPro" id="IPR004558">
    <property type="entry name" value="Coprogen_oxidase_HemN"/>
</dbReference>
<dbReference type="Proteomes" id="UP000483035">
    <property type="component" value="Unassembled WGS sequence"/>
</dbReference>
<feature type="binding site" evidence="17">
    <location>
        <position position="64"/>
    </location>
    <ligand>
        <name>[4Fe-4S] cluster</name>
        <dbReference type="ChEBI" id="CHEBI:49883"/>
        <note>4Fe-4S-S-AdoMet</note>
    </ligand>
</feature>
<feature type="binding site" evidence="17">
    <location>
        <position position="61"/>
    </location>
    <ligand>
        <name>[4Fe-4S] cluster</name>
        <dbReference type="ChEBI" id="CHEBI:49883"/>
        <note>4Fe-4S-S-AdoMet</note>
    </ligand>
</feature>
<keyword evidence="12 15" id="KW-0627">Porphyrin biosynthesis</keyword>
<keyword evidence="6 15" id="KW-0963">Cytoplasm</keyword>
<evidence type="ECO:0000256" key="17">
    <source>
        <dbReference type="PIRSR" id="PIRSR000167-2"/>
    </source>
</evidence>
<dbReference type="EC" id="1.3.98.3" evidence="15"/>
<dbReference type="GO" id="GO:0006782">
    <property type="term" value="P:protoporphyrinogen IX biosynthetic process"/>
    <property type="evidence" value="ECO:0007669"/>
    <property type="project" value="UniProtKB-UniPathway"/>
</dbReference>
<comment type="caution">
    <text evidence="19">The sequence shown here is derived from an EMBL/GenBank/DDBJ whole genome shotgun (WGS) entry which is preliminary data.</text>
</comment>
<feature type="binding site" evidence="16">
    <location>
        <position position="205"/>
    </location>
    <ligand>
        <name>S-adenosyl-L-methionine</name>
        <dbReference type="ChEBI" id="CHEBI:59789"/>
        <label>2</label>
    </ligand>
</feature>
<comment type="function">
    <text evidence="13">Involved in the heme biosynthesis. Catalyzes the anaerobic oxidative decarboxylation of propionate groups of rings A and B of coproporphyrinogen III to yield the vinyl groups in protoporphyrinogen IX.</text>
</comment>
<dbReference type="Pfam" id="PF04055">
    <property type="entry name" value="Radical_SAM"/>
    <property type="match status" value="1"/>
</dbReference>
<dbReference type="SFLD" id="SFLDG01082">
    <property type="entry name" value="B12-binding_domain_containing"/>
    <property type="match status" value="1"/>
</dbReference>
<dbReference type="PROSITE" id="PS51918">
    <property type="entry name" value="RADICAL_SAM"/>
    <property type="match status" value="1"/>
</dbReference>
<comment type="subcellular location">
    <subcellularLocation>
        <location evidence="1 15">Cytoplasm</location>
    </subcellularLocation>
</comment>
<dbReference type="RefSeq" id="WP_163993655.1">
    <property type="nucleotide sequence ID" value="NZ_WUEY01000030.1"/>
</dbReference>
<dbReference type="UniPathway" id="UPA00251">
    <property type="reaction ID" value="UER00323"/>
</dbReference>
<dbReference type="NCBIfam" id="TIGR00538">
    <property type="entry name" value="hemN"/>
    <property type="match status" value="1"/>
</dbReference>
<evidence type="ECO:0000256" key="1">
    <source>
        <dbReference type="ARBA" id="ARBA00004496"/>
    </source>
</evidence>
<evidence type="ECO:0000256" key="2">
    <source>
        <dbReference type="ARBA" id="ARBA00004785"/>
    </source>
</evidence>
<feature type="binding site" evidence="16">
    <location>
        <position position="51"/>
    </location>
    <ligand>
        <name>S-adenosyl-L-methionine</name>
        <dbReference type="ChEBI" id="CHEBI:59789"/>
        <label>1</label>
    </ligand>
</feature>
<feature type="binding site" evidence="16">
    <location>
        <position position="168"/>
    </location>
    <ligand>
        <name>S-adenosyl-L-methionine</name>
        <dbReference type="ChEBI" id="CHEBI:59789"/>
        <label>2</label>
    </ligand>
</feature>
<feature type="binding site" evidence="16">
    <location>
        <position position="239"/>
    </location>
    <ligand>
        <name>S-adenosyl-L-methionine</name>
        <dbReference type="ChEBI" id="CHEBI:59789"/>
        <label>2</label>
    </ligand>
</feature>
<dbReference type="InterPro" id="IPR034505">
    <property type="entry name" value="Coproporphyrinogen-III_oxidase"/>
</dbReference>
<dbReference type="GO" id="GO:0004109">
    <property type="term" value="F:coproporphyrinogen oxidase activity"/>
    <property type="evidence" value="ECO:0007669"/>
    <property type="project" value="InterPro"/>
</dbReference>
<comment type="similarity">
    <text evidence="3 15">Belongs to the anaerobic coproporphyrinogen-III oxidase family.</text>
</comment>
<evidence type="ECO:0000256" key="12">
    <source>
        <dbReference type="ARBA" id="ARBA00023244"/>
    </source>
</evidence>
<keyword evidence="11 15" id="KW-0411">Iron-sulfur</keyword>